<dbReference type="InterPro" id="IPR004360">
    <property type="entry name" value="Glyas_Fos-R_dOase_dom"/>
</dbReference>
<dbReference type="InParanoid" id="A0A1D6F1R5"/>
<dbReference type="Pfam" id="PF00903">
    <property type="entry name" value="Glyoxalase"/>
    <property type="match status" value="1"/>
</dbReference>
<dbReference type="PROSITE" id="PS51819">
    <property type="entry name" value="VOC"/>
    <property type="match status" value="1"/>
</dbReference>
<dbReference type="ExpressionAtlas" id="A0A1D6F1R5">
    <property type="expression patterns" value="baseline and differential"/>
</dbReference>
<dbReference type="InterPro" id="IPR037523">
    <property type="entry name" value="VOC_core"/>
</dbReference>
<dbReference type="STRING" id="4577.A0A1D6F1R5"/>
<dbReference type="AlphaFoldDB" id="A0A1D6F1R5"/>
<dbReference type="EMBL" id="CM007648">
    <property type="protein sequence ID" value="ONM25381.1"/>
    <property type="molecule type" value="Genomic_DNA"/>
</dbReference>
<reference evidence="1" key="1">
    <citation type="submission" date="2015-12" db="EMBL/GenBank/DDBJ databases">
        <title>Update maize B73 reference genome by single molecule sequencing technologies.</title>
        <authorList>
            <consortium name="Maize Genome Sequencing Project"/>
            <person name="Ware D."/>
        </authorList>
    </citation>
    <scope>NUCLEOTIDE SEQUENCE [LARGE SCALE GENOMIC DNA]</scope>
    <source>
        <tissue evidence="1">Seedling</tissue>
    </source>
</reference>
<dbReference type="PANTHER" id="PTHR46036">
    <property type="entry name" value="LACTOYLGLUTATHIONE LYASE"/>
    <property type="match status" value="1"/>
</dbReference>
<gene>
    <name evidence="1" type="ORF">ZEAMMB73_Zm00001d006880</name>
</gene>
<evidence type="ECO:0000313" key="1">
    <source>
        <dbReference type="EMBL" id="ONM25381.1"/>
    </source>
</evidence>
<dbReference type="SMR" id="A0A1D6F1R5"/>
<protein>
    <submittedName>
        <fullName evidence="1">Glyoxalase I-like protein</fullName>
    </submittedName>
</protein>
<proteinExistence type="predicted"/>
<organism evidence="1">
    <name type="scientific">Zea mays</name>
    <name type="common">Maize</name>
    <dbReference type="NCBI Taxonomy" id="4577"/>
    <lineage>
        <taxon>Eukaryota</taxon>
        <taxon>Viridiplantae</taxon>
        <taxon>Streptophyta</taxon>
        <taxon>Embryophyta</taxon>
        <taxon>Tracheophyta</taxon>
        <taxon>Spermatophyta</taxon>
        <taxon>Magnoliopsida</taxon>
        <taxon>Liliopsida</taxon>
        <taxon>Poales</taxon>
        <taxon>Poaceae</taxon>
        <taxon>PACMAD clade</taxon>
        <taxon>Panicoideae</taxon>
        <taxon>Andropogonodae</taxon>
        <taxon>Andropogoneae</taxon>
        <taxon>Tripsacinae</taxon>
        <taxon>Zea</taxon>
    </lineage>
</organism>
<dbReference type="InterPro" id="IPR029068">
    <property type="entry name" value="Glyas_Bleomycin-R_OHBP_Dase"/>
</dbReference>
<dbReference type="Gene3D" id="3.10.180.10">
    <property type="entry name" value="2,3-Dihydroxybiphenyl 1,2-Dioxygenase, domain 1"/>
    <property type="match status" value="1"/>
</dbReference>
<dbReference type="PANTHER" id="PTHR46036:SF2">
    <property type="entry name" value="LACTOYLGLUTATHIONE LYASE GLX1"/>
    <property type="match status" value="1"/>
</dbReference>
<accession>A0A1D6F1R5</accession>
<name>A0A1D6F1R5_MAIZE</name>
<dbReference type="SUPFAM" id="SSF54593">
    <property type="entry name" value="Glyoxalase/Bleomycin resistance protein/Dihydroxybiphenyl dioxygenase"/>
    <property type="match status" value="1"/>
</dbReference>
<sequence length="153" mass="17450">MATDSEASKAAEVVVDWHKQDKKRMLHAVYRVGDLDRTIKYYTECFGMKLLRKRDVPDEKYTNAFLGFGPENTNFAVELTNFAEVSRPTKLSGFFCRCRPLSKNEVSSSLNANGGTTKKTFKFDRVFTPKDDQGYSDLIILEKEAGDELIKFL</sequence>